<organism evidence="1 2">
    <name type="scientific">Arthrobacter phage KBurrousTX</name>
    <dbReference type="NCBI Taxonomy" id="2315608"/>
    <lineage>
        <taxon>Viruses</taxon>
        <taxon>Duplodnaviria</taxon>
        <taxon>Heunggongvirae</taxon>
        <taxon>Uroviricota</taxon>
        <taxon>Caudoviricetes</taxon>
        <taxon>Klausavirus</taxon>
        <taxon>Klausavirus kburrousTX</taxon>
    </lineage>
</organism>
<accession>A0A386KB67</accession>
<dbReference type="KEGG" id="vg:55810948"/>
<keyword evidence="2" id="KW-1185">Reference proteome</keyword>
<name>A0A386KB67_9CAUD</name>
<evidence type="ECO:0000313" key="2">
    <source>
        <dbReference type="Proteomes" id="UP000278416"/>
    </source>
</evidence>
<dbReference type="RefSeq" id="YP_009881675.1">
    <property type="nucleotide sequence ID" value="NC_049442.1"/>
</dbReference>
<proteinExistence type="predicted"/>
<sequence length="220" mass="24918">MSFEMDASEVPKVTEELEDKIVENRAKRKAYRQGRPNTVTGPAALKRREKVQLAMRLRREEGLTWDQIAPRAGYNSKQACYEAVRKFMDKQDMEEVQLYRDVEYSRLEKAAKVVMGIIEDDDIATGIMPDEDHLDSLDTFTRNKYLDDIAERLEKSLELKLKAVDRLVNVGARTGKVMGYDAPTKLEGNGMGGDITVTFAGAMQKPAEMAEPELIIEPQD</sequence>
<dbReference type="GeneID" id="55810948"/>
<dbReference type="Proteomes" id="UP000278416">
    <property type="component" value="Segment"/>
</dbReference>
<evidence type="ECO:0000313" key="1">
    <source>
        <dbReference type="EMBL" id="AYD81496.1"/>
    </source>
</evidence>
<dbReference type="EMBL" id="MH744419">
    <property type="protein sequence ID" value="AYD81496.1"/>
    <property type="molecule type" value="Genomic_DNA"/>
</dbReference>
<protein>
    <recommendedName>
        <fullName evidence="3">Helix-turn-helix DNA binding domain protein</fullName>
    </recommendedName>
</protein>
<evidence type="ECO:0008006" key="3">
    <source>
        <dbReference type="Google" id="ProtNLM"/>
    </source>
</evidence>
<gene>
    <name evidence="1" type="primary">2</name>
    <name evidence="1" type="ORF">KBurrousTX_2</name>
</gene>
<reference evidence="1 2" key="1">
    <citation type="submission" date="2018-08" db="EMBL/GenBank/DDBJ databases">
        <authorList>
            <person name="Edupali M."/>
            <person name="Eltaeb M."/>
            <person name="Griswold I."/>
            <person name="Han P."/>
            <person name="Iszauk E."/>
            <person name="Joshi S."/>
            <person name="Kim Y."/>
            <person name="Krakopolsky K."/>
            <person name="Kubyshko V."/>
            <person name="Lee J."/>
            <person name="Lee N.Y."/>
            <person name="Lumaj G."/>
            <person name="Muskovitz J."/>
            <person name="Ning J."/>
            <person name="Noll E."/>
            <person name="Persaud B."/>
            <person name="Shankar N."/>
            <person name="Shim K."/>
            <person name="Srinivasan C."/>
            <person name="Yoon I."/>
            <person name="Zhang S."/>
            <person name="Ziausyte U."/>
            <person name="Jarvik J.W."/>
            <person name="Mcguier N."/>
            <person name="Lopez A.J."/>
            <person name="Garlena R.A."/>
            <person name="Russell D.A."/>
            <person name="Pope W.H."/>
            <person name="Jacobs-Sera D."/>
            <person name="Hatfull G.F."/>
        </authorList>
    </citation>
    <scope>NUCLEOTIDE SEQUENCE [LARGE SCALE GENOMIC DNA]</scope>
</reference>